<dbReference type="Proteomes" id="UP001432000">
    <property type="component" value="Chromosome"/>
</dbReference>
<accession>A0ABZ2PT20</accession>
<proteinExistence type="predicted"/>
<name>A0ABZ2PT20_9NOCA</name>
<dbReference type="RefSeq" id="WP_338890484.1">
    <property type="nucleotide sequence ID" value="NZ_CP147846.1"/>
</dbReference>
<dbReference type="Pfam" id="PF23275">
    <property type="entry name" value="TPR_23"/>
    <property type="match status" value="1"/>
</dbReference>
<reference evidence="2 3" key="1">
    <citation type="submission" date="2024-03" db="EMBL/GenBank/DDBJ databases">
        <title>Natural products discovery in diverse microorganisms through a two-stage MS feature dereplication strategy.</title>
        <authorList>
            <person name="Zhang R."/>
        </authorList>
    </citation>
    <scope>NUCLEOTIDE SEQUENCE [LARGE SCALE GENOMIC DNA]</scope>
    <source>
        <strain evidence="2 3">18930</strain>
    </source>
</reference>
<organism evidence="2 3">
    <name type="scientific">Rhodococcus sovatensis</name>
    <dbReference type="NCBI Taxonomy" id="1805840"/>
    <lineage>
        <taxon>Bacteria</taxon>
        <taxon>Bacillati</taxon>
        <taxon>Actinomycetota</taxon>
        <taxon>Actinomycetes</taxon>
        <taxon>Mycobacteriales</taxon>
        <taxon>Nocardiaceae</taxon>
        <taxon>Rhodococcus</taxon>
    </lineage>
</organism>
<sequence>MTTPTIPQVESWNPRTLATAGSAIKTAGIALTDRLAEVDLAVDRSARTWKGDASAAASMRAVSEVLTATASKRAADTVGDALITQGEKIDAYRAAILSTRDAAVHLNGMSVAPDGTVTSPTVPGADDDALRPILQGRLDRQATDFQASLKENLALCGSALTTLRTKVDGGLADLEEHGGPGGAGLGAVLSGEDGKVVGAQIRDAVDGGEPIPADVLSDLTEDLLATGLEPAQLQAYLNGGTATIPASTQQYLKEFYNSAGVDGFTTASQQLQSQGPAGQQAAASLANGVMVLSNENVGTGRDADGSLTGAGSYEHLPQDMRDLIATRPSLGLDGLDSNVLTYPGDGPSVDDHKDFVEGQTKLFDAMSLAEAGSEPGAKMSTELIRQGMHAASIEAHGGALPFSDVPLDNSSHVENLEKAIELGSRNTDGAHAILTGEGGPDVLGSGYHADTAVMPLLQRDDGTAMASLTDWIARDAHTTFPEGTPEYEDSVRAGSAARGLAEIMASTESSDGTNNYTTLLSGEGKIGEGTASQVAEALAPYVGDMTGMTRDLTQTNGFGEFGGAKDYIGGPVEPLRVFTVLDSEEQASQIINGTALAESQRMDRLFATTGYTELGDQAYRLQWLVDHGLSTEMDQRVQDGLDKQEAADARNSKFTAAWTAGQIVAGGMGPGGIAVAAGSEFLKPYVLSVDDLETPLSREITLDDSAFGFDSGNGEYVSSDWGSAGFRTHNVLDALVNTGEVGINDVPAVYKNDDGTALLPYSEARNKYVNEDDMLQRARAADAISQIIAHAGVSNLDEYARNATGDEQRDVLAAAIRPDGNNPNSEAILDWLASDESARDSRNTWRVEMYG</sequence>
<feature type="domain" description="TPR repeat" evidence="1">
    <location>
        <begin position="225"/>
        <end position="471"/>
    </location>
</feature>
<protein>
    <recommendedName>
        <fullName evidence="1">TPR repeat domain-containing protein</fullName>
    </recommendedName>
</protein>
<evidence type="ECO:0000259" key="1">
    <source>
        <dbReference type="Pfam" id="PF23275"/>
    </source>
</evidence>
<evidence type="ECO:0000313" key="3">
    <source>
        <dbReference type="Proteomes" id="UP001432000"/>
    </source>
</evidence>
<dbReference type="InterPro" id="IPR057037">
    <property type="entry name" value="TPR_rep_actino"/>
</dbReference>
<evidence type="ECO:0000313" key="2">
    <source>
        <dbReference type="EMBL" id="WXG69606.1"/>
    </source>
</evidence>
<dbReference type="EMBL" id="CP147846">
    <property type="protein sequence ID" value="WXG69606.1"/>
    <property type="molecule type" value="Genomic_DNA"/>
</dbReference>
<gene>
    <name evidence="2" type="ORF">WDS16_03345</name>
</gene>
<keyword evidence="3" id="KW-1185">Reference proteome</keyword>